<keyword evidence="9" id="KW-0963">Cytoplasm</keyword>
<name>A0A1F4UFC5_UNCW3</name>
<feature type="binding site" evidence="9">
    <location>
        <position position="181"/>
    </location>
    <ligand>
        <name>L-citrulline</name>
        <dbReference type="ChEBI" id="CHEBI:57743"/>
    </ligand>
</feature>
<feature type="domain" description="Arginosuccinate synthase-like N-terminal" evidence="10">
    <location>
        <begin position="3"/>
        <end position="163"/>
    </location>
</feature>
<dbReference type="Gene3D" id="1.20.5.470">
    <property type="entry name" value="Single helix bin"/>
    <property type="match status" value="1"/>
</dbReference>
<evidence type="ECO:0000259" key="11">
    <source>
        <dbReference type="Pfam" id="PF20979"/>
    </source>
</evidence>
<feature type="binding site" evidence="9">
    <location>
        <position position="117"/>
    </location>
    <ligand>
        <name>L-aspartate</name>
        <dbReference type="ChEBI" id="CHEBI:29991"/>
    </ligand>
</feature>
<feature type="binding site" evidence="9">
    <location>
        <position position="125"/>
    </location>
    <ligand>
        <name>L-citrulline</name>
        <dbReference type="ChEBI" id="CHEBI:57743"/>
    </ligand>
</feature>
<comment type="subcellular location">
    <subcellularLocation>
        <location evidence="9">Cytoplasm</location>
    </subcellularLocation>
</comment>
<dbReference type="SUPFAM" id="SSF69864">
    <property type="entry name" value="Argininosuccinate synthetase, C-terminal domain"/>
    <property type="match status" value="1"/>
</dbReference>
<dbReference type="Proteomes" id="UP000177025">
    <property type="component" value="Unassembled WGS sequence"/>
</dbReference>
<feature type="binding site" evidence="9">
    <location>
        <begin position="7"/>
        <end position="15"/>
    </location>
    <ligand>
        <name>ATP</name>
        <dbReference type="ChEBI" id="CHEBI:30616"/>
    </ligand>
</feature>
<dbReference type="Pfam" id="PF20979">
    <property type="entry name" value="Arginosuc_syn_C"/>
    <property type="match status" value="1"/>
</dbReference>
<evidence type="ECO:0000256" key="2">
    <source>
        <dbReference type="ARBA" id="ARBA00011881"/>
    </source>
</evidence>
<dbReference type="GO" id="GO:0006526">
    <property type="term" value="P:L-arginine biosynthetic process"/>
    <property type="evidence" value="ECO:0007669"/>
    <property type="project" value="UniProtKB-UniRule"/>
</dbReference>
<dbReference type="InterPro" id="IPR048267">
    <property type="entry name" value="Arginosuc_syn_N"/>
</dbReference>
<keyword evidence="4 9" id="KW-0055">Arginine biosynthesis</keyword>
<comment type="subunit">
    <text evidence="2 9">Homotetramer.</text>
</comment>
<feature type="binding site" evidence="9">
    <location>
        <position position="121"/>
    </location>
    <ligand>
        <name>L-citrulline</name>
        <dbReference type="ChEBI" id="CHEBI:57743"/>
    </ligand>
</feature>
<comment type="caution">
    <text evidence="12">The sequence shown here is derived from an EMBL/GenBank/DDBJ whole genome shotgun (WGS) entry which is preliminary data.</text>
</comment>
<dbReference type="InterPro" id="IPR001518">
    <property type="entry name" value="Arginosuc_synth"/>
</dbReference>
<feature type="domain" description="Arginosuccinate synthase C-terminal" evidence="11">
    <location>
        <begin position="171"/>
        <end position="388"/>
    </location>
</feature>
<organism evidence="12 13">
    <name type="scientific">candidate division WOR-3 bacterium RBG_13_43_14</name>
    <dbReference type="NCBI Taxonomy" id="1802590"/>
    <lineage>
        <taxon>Bacteria</taxon>
        <taxon>Bacteria division WOR-3</taxon>
    </lineage>
</organism>
<evidence type="ECO:0000256" key="3">
    <source>
        <dbReference type="ARBA" id="ARBA00012286"/>
    </source>
</evidence>
<dbReference type="InterPro" id="IPR018223">
    <property type="entry name" value="Arginosuc_synth_CS"/>
</dbReference>
<dbReference type="FunFam" id="3.40.50.620:FF:000019">
    <property type="entry name" value="Argininosuccinate synthase"/>
    <property type="match status" value="1"/>
</dbReference>
<evidence type="ECO:0000259" key="10">
    <source>
        <dbReference type="Pfam" id="PF00764"/>
    </source>
</evidence>
<dbReference type="Gene3D" id="3.90.1260.10">
    <property type="entry name" value="Argininosuccinate synthetase, chain A, domain 2"/>
    <property type="match status" value="1"/>
</dbReference>
<keyword evidence="6 9" id="KW-0028">Amino-acid biosynthesis</keyword>
<dbReference type="NCBIfam" id="TIGR00032">
    <property type="entry name" value="argG"/>
    <property type="match status" value="1"/>
</dbReference>
<evidence type="ECO:0000256" key="8">
    <source>
        <dbReference type="ARBA" id="ARBA00022840"/>
    </source>
</evidence>
<dbReference type="GO" id="GO:0005524">
    <property type="term" value="F:ATP binding"/>
    <property type="evidence" value="ECO:0007669"/>
    <property type="project" value="UniProtKB-UniRule"/>
</dbReference>
<dbReference type="GO" id="GO:0004055">
    <property type="term" value="F:argininosuccinate synthase activity"/>
    <property type="evidence" value="ECO:0007669"/>
    <property type="project" value="UniProtKB-UniRule"/>
</dbReference>
<dbReference type="CDD" id="cd01999">
    <property type="entry name" value="ASS"/>
    <property type="match status" value="1"/>
</dbReference>
<proteinExistence type="inferred from homology"/>
<dbReference type="GO" id="GO:0005737">
    <property type="term" value="C:cytoplasm"/>
    <property type="evidence" value="ECO:0007669"/>
    <property type="project" value="UniProtKB-SubCell"/>
</dbReference>
<sequence>MKKTVLAYSGGLDTSVLVKIIKEKYDSEVIAVTVDVGQQENLPKIRKKAIAIGAVKALIIDARHEFADSYIAPALKANALYEGVYPLATALARPLIVKKLVDTAREYSAAYIGHGCTGKGNDQVRFEAAIACLDPMISVIAPVREFGLSRDYEIEYAHQNNIPVEERLVTYSLDENLWGRSIECGVLENEACEPPNDAFAWTLSPFDAPNYAAYLEIEFEAGIPVSLNNKRMLFAELISELNRIGGLHGVGRIDHIESRLVGIKSREVYEAPAAVILIKAHQDLEKLVLTKDLLHFKPYLETTYADMIYNGLWFSPLRNALSAFFDEGQKNVNGKVIAKLFKGNVNIVGRASANSLYIKNLATYQGHDDFDVSSSKGFIDIWSLPFKVNAMINNGAKPGNGNQVHAPENALENEELLDAAK</sequence>
<dbReference type="GO" id="GO:0000053">
    <property type="term" value="P:argininosuccinate metabolic process"/>
    <property type="evidence" value="ECO:0007669"/>
    <property type="project" value="TreeGrafter"/>
</dbReference>
<comment type="caution">
    <text evidence="9">Lacks conserved residue(s) required for the propagation of feature annotation.</text>
</comment>
<dbReference type="PANTHER" id="PTHR11587:SF2">
    <property type="entry name" value="ARGININOSUCCINATE SYNTHASE"/>
    <property type="match status" value="1"/>
</dbReference>
<feature type="binding site" evidence="9">
    <location>
        <position position="115"/>
    </location>
    <ligand>
        <name>ATP</name>
        <dbReference type="ChEBI" id="CHEBI:30616"/>
    </ligand>
</feature>
<dbReference type="HAMAP" id="MF_00005">
    <property type="entry name" value="Arg_succ_synth_type1"/>
    <property type="match status" value="1"/>
</dbReference>
<keyword evidence="8 9" id="KW-0067">ATP-binding</keyword>
<gene>
    <name evidence="9" type="primary">argG</name>
    <name evidence="12" type="ORF">A2Y85_04185</name>
</gene>
<feature type="binding site" evidence="9">
    <location>
        <position position="122"/>
    </location>
    <ligand>
        <name>L-aspartate</name>
        <dbReference type="ChEBI" id="CHEBI:29991"/>
    </ligand>
</feature>
<dbReference type="PROSITE" id="PS00564">
    <property type="entry name" value="ARGININOSUCCIN_SYN_1"/>
    <property type="match status" value="1"/>
</dbReference>
<dbReference type="InterPro" id="IPR023434">
    <property type="entry name" value="Arginosuc_synth_type_1_subfam"/>
</dbReference>
<feature type="binding site" evidence="9">
    <location>
        <position position="172"/>
    </location>
    <ligand>
        <name>L-citrulline</name>
        <dbReference type="ChEBI" id="CHEBI:57743"/>
    </ligand>
</feature>
<accession>A0A1F4UFC5</accession>
<dbReference type="FunFam" id="3.90.1260.10:FF:000007">
    <property type="entry name" value="Argininosuccinate synthase"/>
    <property type="match status" value="1"/>
</dbReference>
<evidence type="ECO:0000256" key="4">
    <source>
        <dbReference type="ARBA" id="ARBA00022571"/>
    </source>
</evidence>
<dbReference type="Gene3D" id="3.40.50.620">
    <property type="entry name" value="HUPs"/>
    <property type="match status" value="1"/>
</dbReference>
<evidence type="ECO:0000256" key="9">
    <source>
        <dbReference type="HAMAP-Rule" id="MF_00005"/>
    </source>
</evidence>
<keyword evidence="5 9" id="KW-0436">Ligase</keyword>
<dbReference type="Pfam" id="PF00764">
    <property type="entry name" value="Arginosuc_synth"/>
    <property type="match status" value="1"/>
</dbReference>
<dbReference type="AlphaFoldDB" id="A0A1F4UFC5"/>
<dbReference type="GO" id="GO:0000050">
    <property type="term" value="P:urea cycle"/>
    <property type="evidence" value="ECO:0007669"/>
    <property type="project" value="TreeGrafter"/>
</dbReference>
<reference evidence="12 13" key="1">
    <citation type="journal article" date="2016" name="Nat. Commun.">
        <title>Thousands of microbial genomes shed light on interconnected biogeochemical processes in an aquifer system.</title>
        <authorList>
            <person name="Anantharaman K."/>
            <person name="Brown C.T."/>
            <person name="Hug L.A."/>
            <person name="Sharon I."/>
            <person name="Castelle C.J."/>
            <person name="Probst A.J."/>
            <person name="Thomas B.C."/>
            <person name="Singh A."/>
            <person name="Wilkins M.J."/>
            <person name="Karaoz U."/>
            <person name="Brodie E.L."/>
            <person name="Williams K.H."/>
            <person name="Hubbard S.S."/>
            <person name="Banfield J.F."/>
        </authorList>
    </citation>
    <scope>NUCLEOTIDE SEQUENCE [LARGE SCALE GENOMIC DNA]</scope>
</reference>
<feature type="binding site" evidence="9">
    <location>
        <position position="257"/>
    </location>
    <ligand>
        <name>L-citrulline</name>
        <dbReference type="ChEBI" id="CHEBI:57743"/>
    </ligand>
</feature>
<dbReference type="SUPFAM" id="SSF52402">
    <property type="entry name" value="Adenine nucleotide alpha hydrolases-like"/>
    <property type="match status" value="1"/>
</dbReference>
<dbReference type="InterPro" id="IPR014729">
    <property type="entry name" value="Rossmann-like_a/b/a_fold"/>
</dbReference>
<comment type="pathway">
    <text evidence="1 9">Amino-acid biosynthesis; L-arginine biosynthesis; L-arginine from L-ornithine and carbamoyl phosphate: step 2/3.</text>
</comment>
<dbReference type="PROSITE" id="PS00565">
    <property type="entry name" value="ARGININOSUCCIN_SYN_2"/>
    <property type="match status" value="1"/>
</dbReference>
<dbReference type="PANTHER" id="PTHR11587">
    <property type="entry name" value="ARGININOSUCCINATE SYNTHASE"/>
    <property type="match status" value="1"/>
</dbReference>
<feature type="binding site" evidence="9">
    <location>
        <position position="269"/>
    </location>
    <ligand>
        <name>L-citrulline</name>
        <dbReference type="ChEBI" id="CHEBI:57743"/>
    </ligand>
</feature>
<comment type="similarity">
    <text evidence="9">Belongs to the argininosuccinate synthase family. Type 1 subfamily.</text>
</comment>
<dbReference type="InterPro" id="IPR048268">
    <property type="entry name" value="Arginosuc_syn_C"/>
</dbReference>
<evidence type="ECO:0000313" key="12">
    <source>
        <dbReference type="EMBL" id="OGC43629.1"/>
    </source>
</evidence>
<dbReference type="EMBL" id="MEUM01000014">
    <property type="protein sequence ID" value="OGC43629.1"/>
    <property type="molecule type" value="Genomic_DNA"/>
</dbReference>
<dbReference type="EC" id="6.3.4.5" evidence="3 9"/>
<protein>
    <recommendedName>
        <fullName evidence="3 9">Argininosuccinate synthase</fullName>
        <ecNumber evidence="3 9">6.3.4.5</ecNumber>
    </recommendedName>
    <alternativeName>
        <fullName evidence="9">Citrulline--aspartate ligase</fullName>
    </alternativeName>
</protein>
<evidence type="ECO:0000256" key="5">
    <source>
        <dbReference type="ARBA" id="ARBA00022598"/>
    </source>
</evidence>
<evidence type="ECO:0000256" key="7">
    <source>
        <dbReference type="ARBA" id="ARBA00022741"/>
    </source>
</evidence>
<dbReference type="UniPathway" id="UPA00068">
    <property type="reaction ID" value="UER00113"/>
</dbReference>
<feature type="binding site" evidence="9">
    <location>
        <position position="121"/>
    </location>
    <ligand>
        <name>L-aspartate</name>
        <dbReference type="ChEBI" id="CHEBI:29991"/>
    </ligand>
</feature>
<keyword evidence="7 9" id="KW-0547">Nucleotide-binding</keyword>
<feature type="binding site" evidence="9">
    <location>
        <position position="85"/>
    </location>
    <ligand>
        <name>L-citrulline</name>
        <dbReference type="ChEBI" id="CHEBI:57743"/>
    </ligand>
</feature>
<evidence type="ECO:0000256" key="1">
    <source>
        <dbReference type="ARBA" id="ARBA00004967"/>
    </source>
</evidence>
<evidence type="ECO:0000313" key="13">
    <source>
        <dbReference type="Proteomes" id="UP000177025"/>
    </source>
</evidence>
<evidence type="ECO:0000256" key="6">
    <source>
        <dbReference type="ARBA" id="ARBA00022605"/>
    </source>
</evidence>
<dbReference type="InterPro" id="IPR024074">
    <property type="entry name" value="AS_cat/multimer_dom_body"/>
</dbReference>
<dbReference type="NCBIfam" id="NF001770">
    <property type="entry name" value="PRK00509.1"/>
    <property type="match status" value="1"/>
</dbReference>
<comment type="catalytic activity">
    <reaction evidence="9">
        <text>L-citrulline + L-aspartate + ATP = 2-(N(omega)-L-arginino)succinate + AMP + diphosphate + H(+)</text>
        <dbReference type="Rhea" id="RHEA:10932"/>
        <dbReference type="ChEBI" id="CHEBI:15378"/>
        <dbReference type="ChEBI" id="CHEBI:29991"/>
        <dbReference type="ChEBI" id="CHEBI:30616"/>
        <dbReference type="ChEBI" id="CHEBI:33019"/>
        <dbReference type="ChEBI" id="CHEBI:57472"/>
        <dbReference type="ChEBI" id="CHEBI:57743"/>
        <dbReference type="ChEBI" id="CHEBI:456215"/>
        <dbReference type="EC" id="6.3.4.5"/>
    </reaction>
</comment>